<organism evidence="2 3">
    <name type="scientific">Blautia argi</name>
    <dbReference type="NCBI Taxonomy" id="1912897"/>
    <lineage>
        <taxon>Bacteria</taxon>
        <taxon>Bacillati</taxon>
        <taxon>Bacillota</taxon>
        <taxon>Clostridia</taxon>
        <taxon>Lachnospirales</taxon>
        <taxon>Lachnospiraceae</taxon>
        <taxon>Blautia</taxon>
    </lineage>
</organism>
<dbReference type="InterPro" id="IPR012337">
    <property type="entry name" value="RNaseH-like_sf"/>
</dbReference>
<dbReference type="GO" id="GO:0003676">
    <property type="term" value="F:nucleic acid binding"/>
    <property type="evidence" value="ECO:0007669"/>
    <property type="project" value="InterPro"/>
</dbReference>
<dbReference type="InterPro" id="IPR036397">
    <property type="entry name" value="RNaseH_sf"/>
</dbReference>
<dbReference type="Pfam" id="PF00075">
    <property type="entry name" value="RNase_H"/>
    <property type="match status" value="1"/>
</dbReference>
<evidence type="ECO:0000313" key="2">
    <source>
        <dbReference type="EMBL" id="AWY98856.1"/>
    </source>
</evidence>
<name>A0A2Z4UCZ0_9FIRM</name>
<dbReference type="SUPFAM" id="SSF53098">
    <property type="entry name" value="Ribonuclease H-like"/>
    <property type="match status" value="1"/>
</dbReference>
<feature type="domain" description="RNase H type-1" evidence="1">
    <location>
        <begin position="62"/>
        <end position="179"/>
    </location>
</feature>
<dbReference type="EMBL" id="CP030280">
    <property type="protein sequence ID" value="AWY98856.1"/>
    <property type="molecule type" value="Genomic_DNA"/>
</dbReference>
<dbReference type="Gene3D" id="3.30.420.10">
    <property type="entry name" value="Ribonuclease H-like superfamily/Ribonuclease H"/>
    <property type="match status" value="1"/>
</dbReference>
<accession>A0A2Z4UCZ0</accession>
<dbReference type="InterPro" id="IPR002156">
    <property type="entry name" value="RNaseH_domain"/>
</dbReference>
<sequence>MAGIRTGILKNYRRNQNVELCYFRMGAVRGILPGAPALCFCLHSSCRGEGQIPEMEEQAKKVSLYLECSTTALGKKERMCGYVLEYITEKGPATLVNYREGCGTYNREFLLGLAEALERIKTPCELRIYGQNRFVLCMLRDRLADWAAEDFMSNGKPIVNREEWRRIWEQIQKHQVNIELGEHAYSRWLLTEMEEKCRNYQRTKC</sequence>
<dbReference type="OrthoDB" id="7845843at2"/>
<reference evidence="3" key="1">
    <citation type="submission" date="2018-06" db="EMBL/GenBank/DDBJ databases">
        <title>Description of Blautia argi sp. nov., a new anaerobic isolated from dog feces.</title>
        <authorList>
            <person name="Chang Y.-H."/>
            <person name="Paek J."/>
            <person name="Shin Y."/>
        </authorList>
    </citation>
    <scope>NUCLEOTIDE SEQUENCE [LARGE SCALE GENOMIC DNA]</scope>
    <source>
        <strain evidence="3">KCTC 15426</strain>
    </source>
</reference>
<dbReference type="GO" id="GO:0004523">
    <property type="term" value="F:RNA-DNA hybrid ribonuclease activity"/>
    <property type="evidence" value="ECO:0007669"/>
    <property type="project" value="InterPro"/>
</dbReference>
<protein>
    <recommendedName>
        <fullName evidence="1">RNase H type-1 domain-containing protein</fullName>
    </recommendedName>
</protein>
<gene>
    <name evidence="2" type="ORF">DQQ01_12685</name>
</gene>
<evidence type="ECO:0000259" key="1">
    <source>
        <dbReference type="Pfam" id="PF00075"/>
    </source>
</evidence>
<dbReference type="AlphaFoldDB" id="A0A2Z4UCZ0"/>
<keyword evidence="3" id="KW-1185">Reference proteome</keyword>
<proteinExistence type="predicted"/>
<dbReference type="Proteomes" id="UP000250003">
    <property type="component" value="Chromosome"/>
</dbReference>
<evidence type="ECO:0000313" key="3">
    <source>
        <dbReference type="Proteomes" id="UP000250003"/>
    </source>
</evidence>
<dbReference type="KEGG" id="blau:DQQ01_12685"/>